<name>A0ACB8S6P7_9AGAM</name>
<proteinExistence type="predicted"/>
<evidence type="ECO:0000313" key="1">
    <source>
        <dbReference type="EMBL" id="KAI0051842.1"/>
    </source>
</evidence>
<organism evidence="1 2">
    <name type="scientific">Auriscalpium vulgare</name>
    <dbReference type="NCBI Taxonomy" id="40419"/>
    <lineage>
        <taxon>Eukaryota</taxon>
        <taxon>Fungi</taxon>
        <taxon>Dikarya</taxon>
        <taxon>Basidiomycota</taxon>
        <taxon>Agaricomycotina</taxon>
        <taxon>Agaricomycetes</taxon>
        <taxon>Russulales</taxon>
        <taxon>Auriscalpiaceae</taxon>
        <taxon>Auriscalpium</taxon>
    </lineage>
</organism>
<reference evidence="1" key="2">
    <citation type="journal article" date="2022" name="New Phytol.">
        <title>Evolutionary transition to the ectomycorrhizal habit in the genomes of a hyperdiverse lineage of mushroom-forming fungi.</title>
        <authorList>
            <person name="Looney B."/>
            <person name="Miyauchi S."/>
            <person name="Morin E."/>
            <person name="Drula E."/>
            <person name="Courty P.E."/>
            <person name="Kohler A."/>
            <person name="Kuo A."/>
            <person name="LaButti K."/>
            <person name="Pangilinan J."/>
            <person name="Lipzen A."/>
            <person name="Riley R."/>
            <person name="Andreopoulos W."/>
            <person name="He G."/>
            <person name="Johnson J."/>
            <person name="Nolan M."/>
            <person name="Tritt A."/>
            <person name="Barry K.W."/>
            <person name="Grigoriev I.V."/>
            <person name="Nagy L.G."/>
            <person name="Hibbett D."/>
            <person name="Henrissat B."/>
            <person name="Matheny P.B."/>
            <person name="Labbe J."/>
            <person name="Martin F.M."/>
        </authorList>
    </citation>
    <scope>NUCLEOTIDE SEQUENCE</scope>
    <source>
        <strain evidence="1">FP105234-sp</strain>
    </source>
</reference>
<protein>
    <submittedName>
        <fullName evidence="1">Uncharacterized protein</fullName>
    </submittedName>
</protein>
<keyword evidence="2" id="KW-1185">Reference proteome</keyword>
<evidence type="ECO:0000313" key="2">
    <source>
        <dbReference type="Proteomes" id="UP000814033"/>
    </source>
</evidence>
<comment type="caution">
    <text evidence="1">The sequence shown here is derived from an EMBL/GenBank/DDBJ whole genome shotgun (WGS) entry which is preliminary data.</text>
</comment>
<gene>
    <name evidence="1" type="ORF">FA95DRAFT_141792</name>
</gene>
<dbReference type="Proteomes" id="UP000814033">
    <property type="component" value="Unassembled WGS sequence"/>
</dbReference>
<sequence>MRRSEAHSALGVLALEAFSSTHLEELMVEDRADSFDESAWRNSLQHMPAMRRLTVKGSAAVSLCTALQEPPSGDETPKPQHFLPALSILVLAEESAAQLADVLPLCLAARAEAGYPLEELDVTRCDLDDAWVTRVREAWPGMRVKWNEGAR</sequence>
<dbReference type="EMBL" id="MU275849">
    <property type="protein sequence ID" value="KAI0051842.1"/>
    <property type="molecule type" value="Genomic_DNA"/>
</dbReference>
<reference evidence="1" key="1">
    <citation type="submission" date="2021-02" db="EMBL/GenBank/DDBJ databases">
        <authorList>
            <consortium name="DOE Joint Genome Institute"/>
            <person name="Ahrendt S."/>
            <person name="Looney B.P."/>
            <person name="Miyauchi S."/>
            <person name="Morin E."/>
            <person name="Drula E."/>
            <person name="Courty P.E."/>
            <person name="Chicoki N."/>
            <person name="Fauchery L."/>
            <person name="Kohler A."/>
            <person name="Kuo A."/>
            <person name="Labutti K."/>
            <person name="Pangilinan J."/>
            <person name="Lipzen A."/>
            <person name="Riley R."/>
            <person name="Andreopoulos W."/>
            <person name="He G."/>
            <person name="Johnson J."/>
            <person name="Barry K.W."/>
            <person name="Grigoriev I.V."/>
            <person name="Nagy L."/>
            <person name="Hibbett D."/>
            <person name="Henrissat B."/>
            <person name="Matheny P.B."/>
            <person name="Labbe J."/>
            <person name="Martin F."/>
        </authorList>
    </citation>
    <scope>NUCLEOTIDE SEQUENCE</scope>
    <source>
        <strain evidence="1">FP105234-sp</strain>
    </source>
</reference>
<accession>A0ACB8S6P7</accession>